<name>W4RLN4_9BACI</name>
<proteinExistence type="predicted"/>
<reference evidence="1 2" key="1">
    <citation type="submission" date="2013-12" db="EMBL/GenBank/DDBJ databases">
        <title>NBRP : Genome information of microbial organism related human and environment.</title>
        <authorList>
            <person name="Hattori M."/>
            <person name="Oshima K."/>
            <person name="Inaba H."/>
            <person name="Suda W."/>
            <person name="Sakamoto M."/>
            <person name="Iino T."/>
            <person name="Kitahara M."/>
            <person name="Oshida Y."/>
            <person name="Iida T."/>
            <person name="Kudo T."/>
            <person name="Itoh T."/>
            <person name="Ahmed I."/>
            <person name="Ohkuma M."/>
        </authorList>
    </citation>
    <scope>NUCLEOTIDE SEQUENCE [LARGE SCALE GENOMIC DNA]</scope>
    <source>
        <strain evidence="1 2">JCM 21738</strain>
    </source>
</reference>
<dbReference type="RefSeq" id="WP_023614725.1">
    <property type="nucleotide sequence ID" value="NZ_BAUW01000009.1"/>
</dbReference>
<comment type="caution">
    <text evidence="1">The sequence shown here is derived from an EMBL/GenBank/DDBJ whole genome shotgun (WGS) entry which is preliminary data.</text>
</comment>
<dbReference type="EMBL" id="BAUW01000009">
    <property type="protein sequence ID" value="GAE44469.1"/>
    <property type="molecule type" value="Genomic_DNA"/>
</dbReference>
<sequence>MGYNRNDNDVAGVFYPNRDRVRATVDFDDLCRAVRRCLIEDLVAGARDDRDDDRDRRRRKCGCRN</sequence>
<accession>W4RLN4</accession>
<evidence type="ECO:0000313" key="1">
    <source>
        <dbReference type="EMBL" id="GAE44469.1"/>
    </source>
</evidence>
<gene>
    <name evidence="1" type="ORF">JCM21738_1183</name>
</gene>
<dbReference type="AlphaFoldDB" id="W4RLN4"/>
<keyword evidence="2" id="KW-1185">Reference proteome</keyword>
<dbReference type="eggNOG" id="ENOG5030DBN">
    <property type="taxonomic scope" value="Bacteria"/>
</dbReference>
<evidence type="ECO:0000313" key="2">
    <source>
        <dbReference type="Proteomes" id="UP000018949"/>
    </source>
</evidence>
<dbReference type="Proteomes" id="UP000018949">
    <property type="component" value="Unassembled WGS sequence"/>
</dbReference>
<protein>
    <submittedName>
        <fullName evidence="1">Uncharacterized protein</fullName>
    </submittedName>
</protein>
<organism evidence="1 2">
    <name type="scientific">Mesobacillus boroniphilus JCM 21738</name>
    <dbReference type="NCBI Taxonomy" id="1294265"/>
    <lineage>
        <taxon>Bacteria</taxon>
        <taxon>Bacillati</taxon>
        <taxon>Bacillota</taxon>
        <taxon>Bacilli</taxon>
        <taxon>Bacillales</taxon>
        <taxon>Bacillaceae</taxon>
        <taxon>Mesobacillus</taxon>
    </lineage>
</organism>